<evidence type="ECO:0000313" key="1">
    <source>
        <dbReference type="EMBL" id="EFX76089.1"/>
    </source>
</evidence>
<accession>E9GWF0</accession>
<gene>
    <name evidence="1" type="ORF">DAPPUDRAFT_249321</name>
</gene>
<keyword evidence="2" id="KW-1185">Reference proteome</keyword>
<proteinExistence type="predicted"/>
<reference evidence="1 2" key="1">
    <citation type="journal article" date="2011" name="Science">
        <title>The ecoresponsive genome of Daphnia pulex.</title>
        <authorList>
            <person name="Colbourne J.K."/>
            <person name="Pfrender M.E."/>
            <person name="Gilbert D."/>
            <person name="Thomas W.K."/>
            <person name="Tucker A."/>
            <person name="Oakley T.H."/>
            <person name="Tokishita S."/>
            <person name="Aerts A."/>
            <person name="Arnold G.J."/>
            <person name="Basu M.K."/>
            <person name="Bauer D.J."/>
            <person name="Caceres C.E."/>
            <person name="Carmel L."/>
            <person name="Casola C."/>
            <person name="Choi J.H."/>
            <person name="Detter J.C."/>
            <person name="Dong Q."/>
            <person name="Dusheyko S."/>
            <person name="Eads B.D."/>
            <person name="Frohlich T."/>
            <person name="Geiler-Samerotte K.A."/>
            <person name="Gerlach D."/>
            <person name="Hatcher P."/>
            <person name="Jogdeo S."/>
            <person name="Krijgsveld J."/>
            <person name="Kriventseva E.V."/>
            <person name="Kultz D."/>
            <person name="Laforsch C."/>
            <person name="Lindquist E."/>
            <person name="Lopez J."/>
            <person name="Manak J.R."/>
            <person name="Muller J."/>
            <person name="Pangilinan J."/>
            <person name="Patwardhan R.P."/>
            <person name="Pitluck S."/>
            <person name="Pritham E.J."/>
            <person name="Rechtsteiner A."/>
            <person name="Rho M."/>
            <person name="Rogozin I.B."/>
            <person name="Sakarya O."/>
            <person name="Salamov A."/>
            <person name="Schaack S."/>
            <person name="Shapiro H."/>
            <person name="Shiga Y."/>
            <person name="Skalitzky C."/>
            <person name="Smith Z."/>
            <person name="Souvorov A."/>
            <person name="Sung W."/>
            <person name="Tang Z."/>
            <person name="Tsuchiya D."/>
            <person name="Tu H."/>
            <person name="Vos H."/>
            <person name="Wang M."/>
            <person name="Wolf Y.I."/>
            <person name="Yamagata H."/>
            <person name="Yamada T."/>
            <person name="Ye Y."/>
            <person name="Shaw J.R."/>
            <person name="Andrews J."/>
            <person name="Crease T.J."/>
            <person name="Tang H."/>
            <person name="Lucas S.M."/>
            <person name="Robertson H.M."/>
            <person name="Bork P."/>
            <person name="Koonin E.V."/>
            <person name="Zdobnov E.M."/>
            <person name="Grigoriev I.V."/>
            <person name="Lynch M."/>
            <person name="Boore J.L."/>
        </authorList>
    </citation>
    <scope>NUCLEOTIDE SEQUENCE [LARGE SCALE GENOMIC DNA]</scope>
</reference>
<evidence type="ECO:0000313" key="2">
    <source>
        <dbReference type="Proteomes" id="UP000000305"/>
    </source>
</evidence>
<dbReference type="HOGENOM" id="CLU_559306_0_0_1"/>
<organism evidence="1 2">
    <name type="scientific">Daphnia pulex</name>
    <name type="common">Water flea</name>
    <dbReference type="NCBI Taxonomy" id="6669"/>
    <lineage>
        <taxon>Eukaryota</taxon>
        <taxon>Metazoa</taxon>
        <taxon>Ecdysozoa</taxon>
        <taxon>Arthropoda</taxon>
        <taxon>Crustacea</taxon>
        <taxon>Branchiopoda</taxon>
        <taxon>Diplostraca</taxon>
        <taxon>Cladocera</taxon>
        <taxon>Anomopoda</taxon>
        <taxon>Daphniidae</taxon>
        <taxon>Daphnia</taxon>
    </lineage>
</organism>
<dbReference type="AlphaFoldDB" id="E9GWF0"/>
<dbReference type="KEGG" id="dpx:DAPPUDRAFT_249321"/>
<dbReference type="PANTHER" id="PTHR33198">
    <property type="entry name" value="ANK_REP_REGION DOMAIN-CONTAINING PROTEIN-RELATED"/>
    <property type="match status" value="1"/>
</dbReference>
<dbReference type="PANTHER" id="PTHR33198:SF8">
    <property type="entry name" value="CCHC-TYPE DOMAIN-CONTAINING PROTEIN"/>
    <property type="match status" value="1"/>
</dbReference>
<dbReference type="PhylomeDB" id="E9GWF0"/>
<name>E9GWF0_DAPPU</name>
<dbReference type="eggNOG" id="ENOG502S4JG">
    <property type="taxonomic scope" value="Eukaryota"/>
</dbReference>
<dbReference type="Proteomes" id="UP000000305">
    <property type="component" value="Unassembled WGS sequence"/>
</dbReference>
<sequence>MKTYTRGQDKRYGVEEIGGRVARMLATVGHPLVSHSPGLPYIRAKRNVALDRLAFEEQQGPSESFDDFFIGLRRLADAADLCETCSETRIMTCIIAGTRDSETQMKLLATSPFPSLQATVNFCRSEESARAKERSLSGQSGMAAISAKQFQPDRRSSKGDCCSCGRISHAQGESCPASGKSCHTCGKPDHFYPKGPNREKDRGGKGVLKDNGDGAVTLTNVIPDPGAEVSVCGKDIMVAIGLSEKQLSASSFDLVKADRSSPLLSIGQRDLSVRYGDRYTRITAVFCPEINGMLLCRVDCISLNILHQDYPKLLTSVASVAAADVSSPLEAIEDPPGGPFLRGVYIPMERSAGQISLIETAIAAEFETGVNTIIDPADDTASSPHLPDTLIEELLAEAAADPQYADLIAVIETGISDQPDTHSTACPAILVYPRTVVDRWRYRVIRITSRDSIRFMLWYSSKIALVASGDCEDQTSSATDCVLARDIQ</sequence>
<dbReference type="OrthoDB" id="6075939at2759"/>
<protein>
    <submittedName>
        <fullName evidence="1">Uncharacterized protein</fullName>
    </submittedName>
</protein>
<dbReference type="EMBL" id="GL732570">
    <property type="protein sequence ID" value="EFX76089.1"/>
    <property type="molecule type" value="Genomic_DNA"/>
</dbReference>
<dbReference type="InParanoid" id="E9GWF0"/>